<evidence type="ECO:0000313" key="1">
    <source>
        <dbReference type="EMBL" id="RQM37798.1"/>
    </source>
</evidence>
<accession>A0A3N6RXG7</accession>
<proteinExistence type="predicted"/>
<dbReference type="EMBL" id="RHHM01000009">
    <property type="protein sequence ID" value="RQM37798.1"/>
    <property type="molecule type" value="Genomic_DNA"/>
</dbReference>
<comment type="caution">
    <text evidence="1">The sequence shown here is derived from an EMBL/GenBank/DDBJ whole genome shotgun (WGS) entry which is preliminary data.</text>
</comment>
<dbReference type="Pfam" id="PF11104">
    <property type="entry name" value="PilM_2"/>
    <property type="match status" value="1"/>
</dbReference>
<organism evidence="1 2">
    <name type="scientific">Erwinia psidii</name>
    <dbReference type="NCBI Taxonomy" id="69224"/>
    <lineage>
        <taxon>Bacteria</taxon>
        <taxon>Pseudomonadati</taxon>
        <taxon>Pseudomonadota</taxon>
        <taxon>Gammaproteobacteria</taxon>
        <taxon>Enterobacterales</taxon>
        <taxon>Erwiniaceae</taxon>
        <taxon>Erwinia</taxon>
    </lineage>
</organism>
<protein>
    <submittedName>
        <fullName evidence="1">Pilus assembly protein</fullName>
    </submittedName>
</protein>
<evidence type="ECO:0000313" key="2">
    <source>
        <dbReference type="Proteomes" id="UP000279457"/>
    </source>
</evidence>
<sequence length="274" mass="31687">MAFMTWQVGLDIQNGQLCALAVQRRRNGWQLRHWWQHALPHDTLTDGQLQRSEVFTTLLQRFRKQLPYRVSLRVGFPPQLVLQRKLEVTRQQLREPHCGSYIYAAAKRFFPVEPETLTLDYRQPQQRDDQLWLTATRREALQGWLHCLHEADLSPQVLELTPTALFVLAKNMRLDPGAVLVHRLYDHWLWCCPFRQPNWGCCSLQDAPDFTSLRRVHLPDVNSFYYSAIMDTPLPEGARWLNPLAVLAHMQPPLPINPGAFTLAAGLALRPGDA</sequence>
<gene>
    <name evidence="1" type="ORF">EB241_13145</name>
</gene>
<dbReference type="InterPro" id="IPR005883">
    <property type="entry name" value="PilM"/>
</dbReference>
<dbReference type="InterPro" id="IPR043129">
    <property type="entry name" value="ATPase_NBD"/>
</dbReference>
<dbReference type="Proteomes" id="UP000279457">
    <property type="component" value="Unassembled WGS sequence"/>
</dbReference>
<dbReference type="OrthoDB" id="6447548at2"/>
<dbReference type="Gene3D" id="3.30.420.40">
    <property type="match status" value="1"/>
</dbReference>
<reference evidence="1 2" key="1">
    <citation type="submission" date="2018-10" db="EMBL/GenBank/DDBJ databases">
        <title>Draft genome sequence for the type isolate of Erwinia psidii, agent causal of bacterial blight in guava (Psidium guajava) and wilt and die-back of Eucalyptus spp.</title>
        <authorList>
            <person name="Hermenegildo P.S."/>
            <person name="Santos S.A."/>
            <person name="Guimaraes L.M.S."/>
            <person name="Vidigal P.M.P."/>
            <person name="Pereira I.C."/>
            <person name="Badel J.L."/>
            <person name="Alfenas-Zerbini P."/>
            <person name="Ferreira M.A.S.V."/>
            <person name="Alfenas A.C."/>
        </authorList>
    </citation>
    <scope>NUCLEOTIDE SEQUENCE [LARGE SCALE GENOMIC DNA]</scope>
    <source>
        <strain evidence="1 2">IBSBF 435</strain>
    </source>
</reference>
<name>A0A3N6RXG7_9GAMM</name>
<dbReference type="SUPFAM" id="SSF53067">
    <property type="entry name" value="Actin-like ATPase domain"/>
    <property type="match status" value="1"/>
</dbReference>
<dbReference type="Gene3D" id="3.30.1490.300">
    <property type="match status" value="1"/>
</dbReference>
<dbReference type="AlphaFoldDB" id="A0A3N6RXG7"/>
<dbReference type="PANTHER" id="PTHR32432">
    <property type="entry name" value="CELL DIVISION PROTEIN FTSA-RELATED"/>
    <property type="match status" value="1"/>
</dbReference>
<dbReference type="InterPro" id="IPR050696">
    <property type="entry name" value="FtsA/MreB"/>
</dbReference>
<keyword evidence="2" id="KW-1185">Reference proteome</keyword>
<dbReference type="PANTHER" id="PTHR32432:SF3">
    <property type="entry name" value="ETHANOLAMINE UTILIZATION PROTEIN EUTJ"/>
    <property type="match status" value="1"/>
</dbReference>
<dbReference type="RefSeq" id="WP_124233554.1">
    <property type="nucleotide sequence ID" value="NZ_RHHM01000009.1"/>
</dbReference>